<reference evidence="14" key="1">
    <citation type="submission" date="2009-04" db="EMBL/GenBank/DDBJ databases">
        <title>Clostridium cellulovorans cellulosomal and noncellulosomal genes.</title>
        <authorList>
            <person name="Tamaru Y."/>
        </authorList>
    </citation>
    <scope>NUCLEOTIDE SEQUENCE</scope>
</reference>
<keyword evidence="7" id="KW-0328">Glycosyltransferase</keyword>
<evidence type="ECO:0000256" key="5">
    <source>
        <dbReference type="ARBA" id="ARBA00012541"/>
    </source>
</evidence>
<dbReference type="GO" id="GO:0005978">
    <property type="term" value="P:glycogen biosynthetic process"/>
    <property type="evidence" value="ECO:0007669"/>
    <property type="project" value="UniProtKB-UniRule"/>
</dbReference>
<dbReference type="InterPro" id="IPR013780">
    <property type="entry name" value="Glyco_hydro_b"/>
</dbReference>
<dbReference type="InterPro" id="IPR013783">
    <property type="entry name" value="Ig-like_fold"/>
</dbReference>
<dbReference type="InterPro" id="IPR006047">
    <property type="entry name" value="GH13_cat_dom"/>
</dbReference>
<keyword evidence="10" id="KW-0119">Carbohydrate metabolism</keyword>
<dbReference type="InterPro" id="IPR006048">
    <property type="entry name" value="A-amylase/branching_C"/>
</dbReference>
<keyword evidence="6" id="KW-0321">Glycogen metabolism</keyword>
<evidence type="ECO:0000313" key="14">
    <source>
        <dbReference type="EMBL" id="BAV13141.1"/>
    </source>
</evidence>
<dbReference type="EC" id="2.4.1.18" evidence="5 11"/>
<keyword evidence="9" id="KW-0320">Glycogen biosynthesis</keyword>
<evidence type="ECO:0000256" key="1">
    <source>
        <dbReference type="ARBA" id="ARBA00000826"/>
    </source>
</evidence>
<dbReference type="EMBL" id="AB499242">
    <property type="protein sequence ID" value="BAV13141.1"/>
    <property type="molecule type" value="Genomic_DNA"/>
</dbReference>
<dbReference type="InterPro" id="IPR014756">
    <property type="entry name" value="Ig_E-set"/>
</dbReference>
<evidence type="ECO:0000256" key="2">
    <source>
        <dbReference type="ARBA" id="ARBA00002953"/>
    </source>
</evidence>
<dbReference type="Pfam" id="PF02922">
    <property type="entry name" value="CBM_48"/>
    <property type="match status" value="1"/>
</dbReference>
<evidence type="ECO:0000256" key="6">
    <source>
        <dbReference type="ARBA" id="ARBA00022600"/>
    </source>
</evidence>
<dbReference type="GO" id="GO:0003844">
    <property type="term" value="F:1,4-alpha-glucan branching enzyme activity"/>
    <property type="evidence" value="ECO:0007669"/>
    <property type="project" value="UniProtKB-UniRule"/>
</dbReference>
<dbReference type="Pfam" id="PF02806">
    <property type="entry name" value="Alpha-amylase_C"/>
    <property type="match status" value="1"/>
</dbReference>
<evidence type="ECO:0000256" key="3">
    <source>
        <dbReference type="ARBA" id="ARBA00004964"/>
    </source>
</evidence>
<evidence type="ECO:0000256" key="11">
    <source>
        <dbReference type="NCBIfam" id="TIGR01515"/>
    </source>
</evidence>
<evidence type="ECO:0000256" key="4">
    <source>
        <dbReference type="ARBA" id="ARBA00009000"/>
    </source>
</evidence>
<dbReference type="PANTHER" id="PTHR43651:SF3">
    <property type="entry name" value="1,4-ALPHA-GLUCAN-BRANCHING ENZYME"/>
    <property type="match status" value="1"/>
</dbReference>
<dbReference type="UniPathway" id="UPA00164"/>
<evidence type="ECO:0000256" key="12">
    <source>
        <dbReference type="PIRSR" id="PIRSR000463-1"/>
    </source>
</evidence>
<dbReference type="NCBIfam" id="NF008967">
    <property type="entry name" value="PRK12313.1"/>
    <property type="match status" value="1"/>
</dbReference>
<keyword evidence="8" id="KW-0808">Transferase</keyword>
<dbReference type="GO" id="GO:0005829">
    <property type="term" value="C:cytosol"/>
    <property type="evidence" value="ECO:0007669"/>
    <property type="project" value="TreeGrafter"/>
</dbReference>
<dbReference type="PIRSF" id="PIRSF000463">
    <property type="entry name" value="GlgB"/>
    <property type="match status" value="1"/>
</dbReference>
<dbReference type="AlphaFoldDB" id="A0A173MZY3"/>
<protein>
    <recommendedName>
        <fullName evidence="5 11">1,4-alpha-glucan branching enzyme</fullName>
        <ecNumber evidence="5 11">2.4.1.18</ecNumber>
    </recommendedName>
</protein>
<dbReference type="GO" id="GO:0004553">
    <property type="term" value="F:hydrolase activity, hydrolyzing O-glycosyl compounds"/>
    <property type="evidence" value="ECO:0007669"/>
    <property type="project" value="InterPro"/>
</dbReference>
<sequence length="599" mass="70650">MKLQDFYEGKSFDAYEYFGAHKESNGFTFRTYAPRAKHVTIIGEFNNWQEEAMSQEFQSGVFSISGVSADYGMMYKYCIYTEDGRRDEHCDPYGFFMELRPGTCSITTDLNSYSFNDEEWMKNRSVNYDKPLNIYELHLGSWKKKTDEEEGWYSYSEIADLIIDYVREDGYTHIEIMPLSEHPCDESWGYQNTGFFAPTARYGTPDQLKEMIDKLHQSGIGVILDFVPVHFAIDAYGLRNYDGTCLYEYPSTDVGTSEWGSYNFIYSRREVRCFMQSAANYWLKEFHFDGLRMDAVSRLIYWQGDEKRGENGQSIEFLKVMNSGLKSIHPTAMLIAEDSSAYEGVTRPVELNGLGFDYKWDLGWMHDTLEYFQTAPEYRARDYHKLTFSMLYFYSEKYLLALSHDEVVHGKATIMQKMSGYYEDKFPQARAMYLYMIMHPGKKLNFMGNEIGQLREWNEKREQDWDILQYPVHDCYHQYTLNLNQIYKYYEPLHDDYSLHNFKWIDCEQNDKCIYTIARTGVKQTLLAVFNFGNEDCENYYITLKEGQEVKLILHSNWERYSGTVSETEEFYKINDEDDIIELSMEVAKFSGILFEIID</sequence>
<dbReference type="InterPro" id="IPR044143">
    <property type="entry name" value="GlgB_N_E_set_prok"/>
</dbReference>
<feature type="active site" description="Nucleophile" evidence="12">
    <location>
        <position position="294"/>
    </location>
</feature>
<dbReference type="InterPro" id="IPR006407">
    <property type="entry name" value="GlgB"/>
</dbReference>
<evidence type="ECO:0000259" key="13">
    <source>
        <dbReference type="SMART" id="SM00642"/>
    </source>
</evidence>
<dbReference type="GO" id="GO:0043169">
    <property type="term" value="F:cation binding"/>
    <property type="evidence" value="ECO:0007669"/>
    <property type="project" value="InterPro"/>
</dbReference>
<dbReference type="PANTHER" id="PTHR43651">
    <property type="entry name" value="1,4-ALPHA-GLUCAN-BRANCHING ENZYME"/>
    <property type="match status" value="1"/>
</dbReference>
<dbReference type="Gene3D" id="2.60.40.10">
    <property type="entry name" value="Immunoglobulins"/>
    <property type="match status" value="1"/>
</dbReference>
<feature type="domain" description="Glycosyl hydrolase family 13 catalytic" evidence="13">
    <location>
        <begin position="136"/>
        <end position="494"/>
    </location>
</feature>
<dbReference type="OMA" id="YEMHLGS"/>
<organism evidence="14">
    <name type="scientific">Clostridium cellulovorans</name>
    <dbReference type="NCBI Taxonomy" id="1493"/>
    <lineage>
        <taxon>Bacteria</taxon>
        <taxon>Bacillati</taxon>
        <taxon>Bacillota</taxon>
        <taxon>Clostridia</taxon>
        <taxon>Eubacteriales</taxon>
        <taxon>Clostridiaceae</taxon>
        <taxon>Clostridium</taxon>
    </lineage>
</organism>
<dbReference type="InterPro" id="IPR004193">
    <property type="entry name" value="Glyco_hydro_13_N"/>
</dbReference>
<dbReference type="CDD" id="cd11322">
    <property type="entry name" value="AmyAc_Glg_BE"/>
    <property type="match status" value="1"/>
</dbReference>
<evidence type="ECO:0000256" key="7">
    <source>
        <dbReference type="ARBA" id="ARBA00022676"/>
    </source>
</evidence>
<dbReference type="NCBIfam" id="TIGR01515">
    <property type="entry name" value="branching_enzym"/>
    <property type="match status" value="1"/>
</dbReference>
<evidence type="ECO:0000256" key="9">
    <source>
        <dbReference type="ARBA" id="ARBA00023056"/>
    </source>
</evidence>
<dbReference type="Pfam" id="PF00128">
    <property type="entry name" value="Alpha-amylase"/>
    <property type="match status" value="2"/>
</dbReference>
<evidence type="ECO:0000256" key="10">
    <source>
        <dbReference type="ARBA" id="ARBA00023277"/>
    </source>
</evidence>
<dbReference type="CDD" id="cd02855">
    <property type="entry name" value="E_set_GBE_prok_N"/>
    <property type="match status" value="1"/>
</dbReference>
<proteinExistence type="inferred from homology"/>
<comment type="function">
    <text evidence="2">Catalyzes the formation of the alpha-1,6-glucosidic linkages in glycogen by scission of a 1,4-alpha-linked oligosaccharide from growing alpha-1,4-glucan chains and the subsequent attachment of the oligosaccharide to the alpha-1,6 position.</text>
</comment>
<name>A0A173MZY3_CLOCL</name>
<comment type="pathway">
    <text evidence="3">Glycan biosynthesis; glycogen biosynthesis.</text>
</comment>
<dbReference type="InterPro" id="IPR037439">
    <property type="entry name" value="Branching_enzy"/>
</dbReference>
<feature type="active site" description="Proton donor" evidence="12">
    <location>
        <position position="337"/>
    </location>
</feature>
<comment type="catalytic activity">
    <reaction evidence="1">
        <text>Transfers a segment of a (1-&gt;4)-alpha-D-glucan chain to a primary hydroxy group in a similar glucan chain.</text>
        <dbReference type="EC" id="2.4.1.18"/>
    </reaction>
</comment>
<comment type="similarity">
    <text evidence="4">Belongs to the glycosyl hydrolase 13 family. GlgB subfamily.</text>
</comment>
<dbReference type="SMART" id="SM00642">
    <property type="entry name" value="Aamy"/>
    <property type="match status" value="1"/>
</dbReference>
<evidence type="ECO:0000256" key="8">
    <source>
        <dbReference type="ARBA" id="ARBA00022679"/>
    </source>
</evidence>
<dbReference type="InterPro" id="IPR017853">
    <property type="entry name" value="GH"/>
</dbReference>
<dbReference type="SUPFAM" id="SSF81296">
    <property type="entry name" value="E set domains"/>
    <property type="match status" value="1"/>
</dbReference>
<dbReference type="Gene3D" id="2.60.40.1180">
    <property type="entry name" value="Golgi alpha-mannosidase II"/>
    <property type="match status" value="1"/>
</dbReference>
<dbReference type="SUPFAM" id="SSF51011">
    <property type="entry name" value="Glycosyl hydrolase domain"/>
    <property type="match status" value="1"/>
</dbReference>
<accession>A0A173MZY3</accession>
<dbReference type="Gene3D" id="3.20.20.80">
    <property type="entry name" value="Glycosidases"/>
    <property type="match status" value="1"/>
</dbReference>
<gene>
    <name evidence="14" type="primary">Amy13B</name>
</gene>
<dbReference type="SUPFAM" id="SSF51445">
    <property type="entry name" value="(Trans)glycosidases"/>
    <property type="match status" value="1"/>
</dbReference>